<evidence type="ECO:0000313" key="5">
    <source>
        <dbReference type="Proteomes" id="UP000423413"/>
    </source>
</evidence>
<organism evidence="4 5">
    <name type="scientific">Pseudomonas coronafaciens pv. coronafaciens</name>
    <dbReference type="NCBI Taxonomy" id="235275"/>
    <lineage>
        <taxon>Bacteria</taxon>
        <taxon>Pseudomonadati</taxon>
        <taxon>Pseudomonadota</taxon>
        <taxon>Gammaproteobacteria</taxon>
        <taxon>Pseudomonadales</taxon>
        <taxon>Pseudomonadaceae</taxon>
        <taxon>Pseudomonas</taxon>
        <taxon>Pseudomonas coronafaciens</taxon>
    </lineage>
</organism>
<dbReference type="AlphaFoldDB" id="A0AAE6QHY3"/>
<name>A0AAE6QHY3_9PSED</name>
<dbReference type="Pfam" id="PF19500">
    <property type="entry name" value="DUF6035"/>
    <property type="match status" value="1"/>
</dbReference>
<proteinExistence type="predicted"/>
<dbReference type="InterPro" id="IPR046099">
    <property type="entry name" value="DUF6035"/>
</dbReference>
<dbReference type="InterPro" id="IPR057152">
    <property type="entry name" value="DUF7830"/>
</dbReference>
<evidence type="ECO:0000259" key="3">
    <source>
        <dbReference type="Pfam" id="PF25169"/>
    </source>
</evidence>
<reference evidence="4 5" key="1">
    <citation type="submission" date="2019-11" db="EMBL/GenBank/DDBJ databases">
        <title>Complete genome sequence of Pseudomonas syringae pv. coronafaciens isolate B19001 originated in imported oat cereal.</title>
        <authorList>
            <person name="Kim S.M."/>
            <person name="Lee B.C."/>
            <person name="Seo S.J."/>
            <person name="Lee J.E."/>
            <person name="Choi N.J."/>
            <person name="Park J.H."/>
        </authorList>
    </citation>
    <scope>NUCLEOTIDE SEQUENCE [LARGE SCALE GENOMIC DNA]</scope>
    <source>
        <strain evidence="4 5">B19001</strain>
    </source>
</reference>
<evidence type="ECO:0008006" key="6">
    <source>
        <dbReference type="Google" id="ProtNLM"/>
    </source>
</evidence>
<evidence type="ECO:0000259" key="1">
    <source>
        <dbReference type="Pfam" id="PF19500"/>
    </source>
</evidence>
<dbReference type="EMBL" id="CP046441">
    <property type="protein sequence ID" value="QGT82071.1"/>
    <property type="molecule type" value="Genomic_DNA"/>
</dbReference>
<evidence type="ECO:0000313" key="4">
    <source>
        <dbReference type="EMBL" id="QGT82071.1"/>
    </source>
</evidence>
<accession>A0AAE6QHY3</accession>
<sequence>MFTYDVAQPTDQMLLSEILNLDNGEPLDVDAFLRRDLVVVIQDRNELAGRYARDPSQPWLVCRICGGAVMLVLTQQRRFHFRHHPDEEGTKGCPILTKGAFSTDQINRMKYNAAKESAAHLRLKGIIRDSLYADAACSEPEVEKLWRGMPIADRATWRKPDVQVYREQQRFAFEVQLSTTFLTEIVGRREFYRVNGGAIVWVFEGFNPQENRTAEQDIFYLNNLNVFVVNERTLERSREAKRMALTCWYAVPHLKGRMIFNEWHEEEVFLDQLMVDTEQQLVYFYDYATHRKELEETIAPARLRQEFHDFWLEHGTSEEPEADLAWSELRERMTLAMPQISLPRSFHEGRFHGAVSIVLSARYGRPIGYRLPRLINVTNTAFDYYKAYLLPFGWTLEAFHQAESLASQDTKKTWEKRRKIIREALRSKDPAYRQDLQYNRLFAFLVPEINEELATERHW</sequence>
<evidence type="ECO:0000259" key="2">
    <source>
        <dbReference type="Pfam" id="PF25167"/>
    </source>
</evidence>
<protein>
    <recommendedName>
        <fullName evidence="6">Competence protein</fullName>
    </recommendedName>
</protein>
<dbReference type="RefSeq" id="WP_191867755.1">
    <property type="nucleotide sequence ID" value="NZ_CP046441.1"/>
</dbReference>
<gene>
    <name evidence="4" type="ORF">GMO17_13185</name>
</gene>
<dbReference type="Proteomes" id="UP000423413">
    <property type="component" value="Chromosome"/>
</dbReference>
<dbReference type="Pfam" id="PF25169">
    <property type="entry name" value="DUF7830"/>
    <property type="match status" value="1"/>
</dbReference>
<dbReference type="InterPro" id="IPR057151">
    <property type="entry name" value="DUF7829"/>
</dbReference>
<dbReference type="Pfam" id="PF25167">
    <property type="entry name" value="DUF7829"/>
    <property type="match status" value="1"/>
</dbReference>
<feature type="domain" description="DUF6035" evidence="1">
    <location>
        <begin position="103"/>
        <end position="287"/>
    </location>
</feature>
<feature type="domain" description="DUF7829" evidence="2">
    <location>
        <begin position="352"/>
        <end position="445"/>
    </location>
</feature>
<feature type="domain" description="DUF7830" evidence="3">
    <location>
        <begin position="24"/>
        <end position="98"/>
    </location>
</feature>